<keyword evidence="1" id="KW-0472">Membrane</keyword>
<keyword evidence="1" id="KW-1133">Transmembrane helix</keyword>
<keyword evidence="1" id="KW-0812">Transmembrane</keyword>
<accession>A0AAU4JZC7</accession>
<dbReference type="RefSeq" id="WP_328856660.1">
    <property type="nucleotide sequence ID" value="NZ_CP108021.1"/>
</dbReference>
<feature type="transmembrane region" description="Helical" evidence="1">
    <location>
        <begin position="208"/>
        <end position="228"/>
    </location>
</feature>
<dbReference type="AlphaFoldDB" id="A0AAU4JZC7"/>
<feature type="transmembrane region" description="Helical" evidence="1">
    <location>
        <begin position="295"/>
        <end position="315"/>
    </location>
</feature>
<organism evidence="2 3">
    <name type="scientific">Williamsia herbipolensis</name>
    <dbReference type="NCBI Taxonomy" id="1603258"/>
    <lineage>
        <taxon>Bacteria</taxon>
        <taxon>Bacillati</taxon>
        <taxon>Actinomycetota</taxon>
        <taxon>Actinomycetes</taxon>
        <taxon>Mycobacteriales</taxon>
        <taxon>Nocardiaceae</taxon>
        <taxon>Williamsia</taxon>
    </lineage>
</organism>
<sequence>MAAEASTTRAHVTRTVVIAAALTAALSILLLAFALPGVHSTPSDIRVGVVGSPTATAAIERPVDTAQPGAFDFSRPASEADARTAIERRDLDGALIVGDNGIRTLVTTAGSPSVATLVETLGNQVAQRSGSTSTVLDVRGFGGGDPKGVGLAAGALPLALGGWIGALVIMMTVRRPRALVITTVVFAGVGGLALTAILRFVLGTFDGRFWPTAAAAMLGIAATAFGVIGLRTLFGAAGLGIAGIALIVLGNPLSGLTSSPELLPAPWGAIGQYLPPGATGTLLRNTVFFDGHATAHPIVVLSAWLLIGLAFYAIATVRGRGDNDRVEEILDEEWDVEPESARAGAR</sequence>
<dbReference type="EMBL" id="CP108021">
    <property type="protein sequence ID" value="WUM19092.1"/>
    <property type="molecule type" value="Genomic_DNA"/>
</dbReference>
<protein>
    <submittedName>
        <fullName evidence="2">ABC transporter permease</fullName>
    </submittedName>
</protein>
<evidence type="ECO:0000313" key="3">
    <source>
        <dbReference type="Proteomes" id="UP001432128"/>
    </source>
</evidence>
<feature type="transmembrane region" description="Helical" evidence="1">
    <location>
        <begin position="233"/>
        <end position="253"/>
    </location>
</feature>
<dbReference type="Proteomes" id="UP001432128">
    <property type="component" value="Chromosome"/>
</dbReference>
<proteinExistence type="predicted"/>
<evidence type="ECO:0000313" key="2">
    <source>
        <dbReference type="EMBL" id="WUM19092.1"/>
    </source>
</evidence>
<name>A0AAU4JZC7_9NOCA</name>
<gene>
    <name evidence="2" type="ORF">OG579_15360</name>
</gene>
<feature type="transmembrane region" description="Helical" evidence="1">
    <location>
        <begin position="149"/>
        <end position="171"/>
    </location>
</feature>
<reference evidence="2 3" key="1">
    <citation type="submission" date="2022-10" db="EMBL/GenBank/DDBJ databases">
        <title>The complete genomes of actinobacterial strains from the NBC collection.</title>
        <authorList>
            <person name="Joergensen T.S."/>
            <person name="Alvarez Arevalo M."/>
            <person name="Sterndorff E.B."/>
            <person name="Faurdal D."/>
            <person name="Vuksanovic O."/>
            <person name="Mourched A.-S."/>
            <person name="Charusanti P."/>
            <person name="Shaw S."/>
            <person name="Blin K."/>
            <person name="Weber T."/>
        </authorList>
    </citation>
    <scope>NUCLEOTIDE SEQUENCE [LARGE SCALE GENOMIC DNA]</scope>
    <source>
        <strain evidence="2 3">NBC_00319</strain>
    </source>
</reference>
<feature type="transmembrane region" description="Helical" evidence="1">
    <location>
        <begin position="178"/>
        <end position="202"/>
    </location>
</feature>
<evidence type="ECO:0000256" key="1">
    <source>
        <dbReference type="SAM" id="Phobius"/>
    </source>
</evidence>
<keyword evidence="3" id="KW-1185">Reference proteome</keyword>
<dbReference type="KEGG" id="whr:OG579_15360"/>